<evidence type="ECO:0000313" key="4">
    <source>
        <dbReference type="EMBL" id="GAH47502.1"/>
    </source>
</evidence>
<dbReference type="EMBL" id="BARU01024072">
    <property type="protein sequence ID" value="GAH47502.1"/>
    <property type="molecule type" value="Genomic_DNA"/>
</dbReference>
<protein>
    <recommendedName>
        <fullName evidence="3">Fumarylacetoacetase-like C-terminal domain-containing protein</fullName>
    </recommendedName>
</protein>
<dbReference type="Pfam" id="PF01557">
    <property type="entry name" value="FAA_hydrolase"/>
    <property type="match status" value="1"/>
</dbReference>
<proteinExistence type="predicted"/>
<accession>X1FRB3</accession>
<sequence length="193" mass="20971">MERNLPIPDHPLIFLKPSTTVIGPEDDIVYPKVSKRVDYEGELAVVIGRKGKGVDKARAKEYILGYTCCNDISARQEMQDDRGLATRSKSYDTFAPIGPCIETDISPDDLKLELYQNGELRQSARTNDLIFPVDALVSFISNAMTLLPGDVISTGTPSGTGSPSGPGPMQPGDTVELRIEGIGTLRNYVVAQE</sequence>
<comment type="caution">
    <text evidence="4">The sequence shown here is derived from an EMBL/GenBank/DDBJ whole genome shotgun (WGS) entry which is preliminary data.</text>
</comment>
<dbReference type="GO" id="GO:0046872">
    <property type="term" value="F:metal ion binding"/>
    <property type="evidence" value="ECO:0007669"/>
    <property type="project" value="UniProtKB-KW"/>
</dbReference>
<keyword evidence="1" id="KW-0479">Metal-binding</keyword>
<dbReference type="GO" id="GO:0018773">
    <property type="term" value="F:acetylpyruvate hydrolase activity"/>
    <property type="evidence" value="ECO:0007669"/>
    <property type="project" value="TreeGrafter"/>
</dbReference>
<reference evidence="4" key="1">
    <citation type="journal article" date="2014" name="Front. Microbiol.">
        <title>High frequency of phylogenetically diverse reductive dehalogenase-homologous genes in deep subseafloor sedimentary metagenomes.</title>
        <authorList>
            <person name="Kawai M."/>
            <person name="Futagami T."/>
            <person name="Toyoda A."/>
            <person name="Takaki Y."/>
            <person name="Nishi S."/>
            <person name="Hori S."/>
            <person name="Arai W."/>
            <person name="Tsubouchi T."/>
            <person name="Morono Y."/>
            <person name="Uchiyama I."/>
            <person name="Ito T."/>
            <person name="Fujiyama A."/>
            <person name="Inagaki F."/>
            <person name="Takami H."/>
        </authorList>
    </citation>
    <scope>NUCLEOTIDE SEQUENCE</scope>
    <source>
        <strain evidence="4">Expedition CK06-06</strain>
    </source>
</reference>
<dbReference type="GO" id="GO:0016853">
    <property type="term" value="F:isomerase activity"/>
    <property type="evidence" value="ECO:0007669"/>
    <property type="project" value="UniProtKB-ARBA"/>
</dbReference>
<dbReference type="InterPro" id="IPR011234">
    <property type="entry name" value="Fumarylacetoacetase-like_C"/>
</dbReference>
<dbReference type="SUPFAM" id="SSF56529">
    <property type="entry name" value="FAH"/>
    <property type="match status" value="1"/>
</dbReference>
<gene>
    <name evidence="4" type="ORF">S03H2_38990</name>
</gene>
<evidence type="ECO:0000256" key="2">
    <source>
        <dbReference type="SAM" id="MobiDB-lite"/>
    </source>
</evidence>
<evidence type="ECO:0000259" key="3">
    <source>
        <dbReference type="Pfam" id="PF01557"/>
    </source>
</evidence>
<name>X1FRB3_9ZZZZ</name>
<dbReference type="InterPro" id="IPR036663">
    <property type="entry name" value="Fumarylacetoacetase_C_sf"/>
</dbReference>
<dbReference type="Gene3D" id="3.90.850.10">
    <property type="entry name" value="Fumarylacetoacetase-like, C-terminal domain"/>
    <property type="match status" value="1"/>
</dbReference>
<dbReference type="PANTHER" id="PTHR11820">
    <property type="entry name" value="ACYLPYRUVASE"/>
    <property type="match status" value="1"/>
</dbReference>
<dbReference type="PANTHER" id="PTHR11820:SF7">
    <property type="entry name" value="ACYLPYRUVASE FAHD1, MITOCHONDRIAL"/>
    <property type="match status" value="1"/>
</dbReference>
<organism evidence="4">
    <name type="scientific">marine sediment metagenome</name>
    <dbReference type="NCBI Taxonomy" id="412755"/>
    <lineage>
        <taxon>unclassified sequences</taxon>
        <taxon>metagenomes</taxon>
        <taxon>ecological metagenomes</taxon>
    </lineage>
</organism>
<dbReference type="AlphaFoldDB" id="X1FRB3"/>
<evidence type="ECO:0000256" key="1">
    <source>
        <dbReference type="ARBA" id="ARBA00022723"/>
    </source>
</evidence>
<feature type="region of interest" description="Disordered" evidence="2">
    <location>
        <begin position="151"/>
        <end position="174"/>
    </location>
</feature>
<dbReference type="FunFam" id="3.90.850.10:FF:000002">
    <property type="entry name" value="2-hydroxyhepta-2,4-diene-1,7-dioate isomerase"/>
    <property type="match status" value="1"/>
</dbReference>
<feature type="domain" description="Fumarylacetoacetase-like C-terminal" evidence="3">
    <location>
        <begin position="6"/>
        <end position="190"/>
    </location>
</feature>
<dbReference type="GO" id="GO:0019752">
    <property type="term" value="P:carboxylic acid metabolic process"/>
    <property type="evidence" value="ECO:0007669"/>
    <property type="project" value="UniProtKB-ARBA"/>
</dbReference>
<feature type="compositionally biased region" description="Low complexity" evidence="2">
    <location>
        <begin position="153"/>
        <end position="163"/>
    </location>
</feature>